<dbReference type="PROSITE" id="PS50935">
    <property type="entry name" value="SSB"/>
    <property type="match status" value="1"/>
</dbReference>
<feature type="region of interest" description="Disordered" evidence="3">
    <location>
        <begin position="104"/>
        <end position="136"/>
    </location>
</feature>
<dbReference type="NCBIfam" id="TIGR00621">
    <property type="entry name" value="ssb"/>
    <property type="match status" value="1"/>
</dbReference>
<dbReference type="GO" id="GO:0009295">
    <property type="term" value="C:nucleoid"/>
    <property type="evidence" value="ECO:0007669"/>
    <property type="project" value="TreeGrafter"/>
</dbReference>
<dbReference type="GO" id="GO:0003697">
    <property type="term" value="F:single-stranded DNA binding"/>
    <property type="evidence" value="ECO:0007669"/>
    <property type="project" value="InterPro"/>
</dbReference>
<evidence type="ECO:0000313" key="4">
    <source>
        <dbReference type="EMBL" id="DAE27687.1"/>
    </source>
</evidence>
<reference evidence="4" key="1">
    <citation type="journal article" date="2021" name="Proc. Natl. Acad. Sci. U.S.A.">
        <title>A Catalog of Tens of Thousands of Viruses from Human Metagenomes Reveals Hidden Associations with Chronic Diseases.</title>
        <authorList>
            <person name="Tisza M.J."/>
            <person name="Buck C.B."/>
        </authorList>
    </citation>
    <scope>NUCLEOTIDE SEQUENCE</scope>
    <source>
        <strain evidence="4">CtpeS3</strain>
    </source>
</reference>
<dbReference type="PIRSF" id="PIRSF002070">
    <property type="entry name" value="SSB"/>
    <property type="match status" value="1"/>
</dbReference>
<feature type="compositionally biased region" description="Polar residues" evidence="3">
    <location>
        <begin position="104"/>
        <end position="113"/>
    </location>
</feature>
<proteinExistence type="inferred from homology"/>
<accession>A0A8S5R8L4</accession>
<dbReference type="InterPro" id="IPR000424">
    <property type="entry name" value="Primosome_PriB/ssb"/>
</dbReference>
<organism evidence="4">
    <name type="scientific">virus sp. ctpeS3</name>
    <dbReference type="NCBI Taxonomy" id="2826815"/>
    <lineage>
        <taxon>Viruses</taxon>
    </lineage>
</organism>
<evidence type="ECO:0000256" key="3">
    <source>
        <dbReference type="SAM" id="MobiDB-lite"/>
    </source>
</evidence>
<dbReference type="Pfam" id="PF00436">
    <property type="entry name" value="SSB"/>
    <property type="match status" value="1"/>
</dbReference>
<dbReference type="PANTHER" id="PTHR10302:SF27">
    <property type="entry name" value="SINGLE-STRANDED DNA-BINDING PROTEIN"/>
    <property type="match status" value="1"/>
</dbReference>
<dbReference type="EMBL" id="BK015845">
    <property type="protein sequence ID" value="DAE27687.1"/>
    <property type="molecule type" value="Genomic_DNA"/>
</dbReference>
<dbReference type="InterPro" id="IPR011344">
    <property type="entry name" value="ssDNA-bd"/>
</dbReference>
<protein>
    <recommendedName>
        <fullName evidence="2">Single-stranded DNA-binding protein</fullName>
    </recommendedName>
</protein>
<sequence>MNIVTLIGRLTRDPEIRYSQGENAMAIARFTLAVDKNFKKKDDKANFINCVAFGKIAETVEKHVFKGSKIAVIGEWTTGSYKNKDGNTVYTNDCNISKLEFCDSKNSSGSSAEPQPKPDDSFMSIPDGIDEELPFN</sequence>
<dbReference type="GO" id="GO:0006260">
    <property type="term" value="P:DNA replication"/>
    <property type="evidence" value="ECO:0007669"/>
    <property type="project" value="InterPro"/>
</dbReference>
<keyword evidence="1 2" id="KW-0238">DNA-binding</keyword>
<dbReference type="InterPro" id="IPR012340">
    <property type="entry name" value="NA-bd_OB-fold"/>
</dbReference>
<dbReference type="HAMAP" id="MF_00984">
    <property type="entry name" value="SSB"/>
    <property type="match status" value="1"/>
</dbReference>
<dbReference type="SUPFAM" id="SSF50249">
    <property type="entry name" value="Nucleic acid-binding proteins"/>
    <property type="match status" value="1"/>
</dbReference>
<dbReference type="Gene3D" id="2.40.50.140">
    <property type="entry name" value="Nucleic acid-binding proteins"/>
    <property type="match status" value="1"/>
</dbReference>
<evidence type="ECO:0000256" key="1">
    <source>
        <dbReference type="ARBA" id="ARBA00023125"/>
    </source>
</evidence>
<name>A0A8S5R8L4_9VIRU</name>
<dbReference type="CDD" id="cd04496">
    <property type="entry name" value="SSB_OBF"/>
    <property type="match status" value="1"/>
</dbReference>
<evidence type="ECO:0000256" key="2">
    <source>
        <dbReference type="PIRNR" id="PIRNR002070"/>
    </source>
</evidence>
<dbReference type="PANTHER" id="PTHR10302">
    <property type="entry name" value="SINGLE-STRANDED DNA-BINDING PROTEIN"/>
    <property type="match status" value="1"/>
</dbReference>